<evidence type="ECO:0000256" key="10">
    <source>
        <dbReference type="ARBA" id="ARBA00023128"/>
    </source>
</evidence>
<evidence type="ECO:0000313" key="14">
    <source>
        <dbReference type="EMBL" id="KAK6165189.1"/>
    </source>
</evidence>
<evidence type="ECO:0000313" key="16">
    <source>
        <dbReference type="Proteomes" id="UP001347796"/>
    </source>
</evidence>
<keyword evidence="4" id="KW-0813">Transport</keyword>
<evidence type="ECO:0000256" key="7">
    <source>
        <dbReference type="ARBA" id="ARBA00022927"/>
    </source>
</evidence>
<organism evidence="15 16">
    <name type="scientific">Patella caerulea</name>
    <name type="common">Rayed Mediterranean limpet</name>
    <dbReference type="NCBI Taxonomy" id="87958"/>
    <lineage>
        <taxon>Eukaryota</taxon>
        <taxon>Metazoa</taxon>
        <taxon>Spiralia</taxon>
        <taxon>Lophotrochozoa</taxon>
        <taxon>Mollusca</taxon>
        <taxon>Gastropoda</taxon>
        <taxon>Patellogastropoda</taxon>
        <taxon>Patelloidea</taxon>
        <taxon>Patellidae</taxon>
        <taxon>Patella</taxon>
    </lineage>
</organism>
<evidence type="ECO:0000256" key="9">
    <source>
        <dbReference type="ARBA" id="ARBA00023010"/>
    </source>
</evidence>
<keyword evidence="5" id="KW-0812">Transmembrane</keyword>
<keyword evidence="9" id="KW-0811">Translocation</keyword>
<proteinExistence type="inferred from homology"/>
<dbReference type="PANTHER" id="PTHR12504:SF0">
    <property type="entry name" value="MITOCHONDRIAL IMPORT RECEPTOR SUBUNIT TOM22 HOMOLOG"/>
    <property type="match status" value="1"/>
</dbReference>
<dbReference type="EMBL" id="JAZGQO010000004">
    <property type="protein sequence ID" value="KAK6187265.1"/>
    <property type="molecule type" value="Genomic_DNA"/>
</dbReference>
<reference evidence="15 16" key="1">
    <citation type="submission" date="2024-01" db="EMBL/GenBank/DDBJ databases">
        <title>The genome of the rayed Mediterranean limpet Patella caerulea (Linnaeus, 1758).</title>
        <authorList>
            <person name="Anh-Thu Weber A."/>
            <person name="Halstead-Nussloch G."/>
        </authorList>
    </citation>
    <scope>NUCLEOTIDE SEQUENCE [LARGE SCALE GENOMIC DNA]</scope>
    <source>
        <strain evidence="15">AATW-2023a</strain>
        <tissue evidence="15">Whole specimen</tissue>
    </source>
</reference>
<evidence type="ECO:0000256" key="4">
    <source>
        <dbReference type="ARBA" id="ARBA00022448"/>
    </source>
</evidence>
<feature type="region of interest" description="Disordered" evidence="13">
    <location>
        <begin position="1"/>
        <end position="32"/>
    </location>
</feature>
<evidence type="ECO:0000256" key="11">
    <source>
        <dbReference type="ARBA" id="ARBA00023136"/>
    </source>
</evidence>
<comment type="subcellular location">
    <subcellularLocation>
        <location evidence="1">Mitochondrion outer membrane</location>
        <topology evidence="1">Single-pass membrane protein</topology>
    </subcellularLocation>
</comment>
<evidence type="ECO:0000256" key="8">
    <source>
        <dbReference type="ARBA" id="ARBA00022989"/>
    </source>
</evidence>
<dbReference type="Proteomes" id="UP001347796">
    <property type="component" value="Unassembled WGS sequence"/>
</dbReference>
<keyword evidence="16" id="KW-1185">Reference proteome</keyword>
<evidence type="ECO:0000256" key="2">
    <source>
        <dbReference type="ARBA" id="ARBA00009874"/>
    </source>
</evidence>
<evidence type="ECO:0000256" key="12">
    <source>
        <dbReference type="ARBA" id="ARBA00023170"/>
    </source>
</evidence>
<dbReference type="GO" id="GO:0005741">
    <property type="term" value="C:mitochondrial outer membrane"/>
    <property type="evidence" value="ECO:0007669"/>
    <property type="project" value="UniProtKB-SubCell"/>
</dbReference>
<dbReference type="CDD" id="cd22884">
    <property type="entry name" value="TOM22"/>
    <property type="match status" value="1"/>
</dbReference>
<dbReference type="EMBL" id="JAZGQO010000025">
    <property type="protein sequence ID" value="KAK6165189.1"/>
    <property type="molecule type" value="Genomic_DNA"/>
</dbReference>
<evidence type="ECO:0000256" key="5">
    <source>
        <dbReference type="ARBA" id="ARBA00022692"/>
    </source>
</evidence>
<evidence type="ECO:0000256" key="13">
    <source>
        <dbReference type="SAM" id="MobiDB-lite"/>
    </source>
</evidence>
<gene>
    <name evidence="15" type="ORF">SNE40_005330</name>
    <name evidence="14" type="ORF">SNE40_023631</name>
</gene>
<sequence length="139" mass="14998">MDPANLFGQSTNPLDALGHRPELPPAIEEDDDEDIDETVAERLIGLTEMFPEKIRTVFGSVFGVSFSLAKGGFTIGRSLLWILASSATIMVLPIVFESERAQQQEQQLQQQRQILLGPNAAVSGSNPGGMPGMAPPPPR</sequence>
<accession>A0AAN8K3E6</accession>
<keyword evidence="11" id="KW-0472">Membrane</keyword>
<keyword evidence="10" id="KW-0496">Mitochondrion</keyword>
<evidence type="ECO:0000256" key="3">
    <source>
        <dbReference type="ARBA" id="ARBA00016229"/>
    </source>
</evidence>
<dbReference type="PANTHER" id="PTHR12504">
    <property type="entry name" value="MITOCHONDRIAL IMPORT RECEPTOR SUBUNIT TOM22"/>
    <property type="match status" value="1"/>
</dbReference>
<feature type="region of interest" description="Disordered" evidence="13">
    <location>
        <begin position="116"/>
        <end position="139"/>
    </location>
</feature>
<evidence type="ECO:0000256" key="1">
    <source>
        <dbReference type="ARBA" id="ARBA00004572"/>
    </source>
</evidence>
<comment type="similarity">
    <text evidence="2">Belongs to the Tom22 family.</text>
</comment>
<dbReference type="Pfam" id="PF04281">
    <property type="entry name" value="Tom22"/>
    <property type="match status" value="1"/>
</dbReference>
<name>A0AAN8K3E6_PATCE</name>
<evidence type="ECO:0000313" key="15">
    <source>
        <dbReference type="EMBL" id="KAK6187265.1"/>
    </source>
</evidence>
<keyword evidence="12" id="KW-0675">Receptor</keyword>
<keyword evidence="7" id="KW-0653">Protein transport</keyword>
<protein>
    <recommendedName>
        <fullName evidence="3">Mitochondrial import receptor subunit TOM22 homolog</fullName>
    </recommendedName>
</protein>
<dbReference type="InterPro" id="IPR005683">
    <property type="entry name" value="Tom22"/>
</dbReference>
<comment type="caution">
    <text evidence="15">The sequence shown here is derived from an EMBL/GenBank/DDBJ whole genome shotgun (WGS) entry which is preliminary data.</text>
</comment>
<keyword evidence="6" id="KW-1000">Mitochondrion outer membrane</keyword>
<evidence type="ECO:0000256" key="6">
    <source>
        <dbReference type="ARBA" id="ARBA00022787"/>
    </source>
</evidence>
<keyword evidence="8" id="KW-1133">Transmembrane helix</keyword>
<dbReference type="GO" id="GO:0006886">
    <property type="term" value="P:intracellular protein transport"/>
    <property type="evidence" value="ECO:0007669"/>
    <property type="project" value="InterPro"/>
</dbReference>
<dbReference type="AlphaFoldDB" id="A0AAN8K3E6"/>